<organism evidence="9 10">
    <name type="scientific">Sander lucioperca</name>
    <name type="common">Pike-perch</name>
    <name type="synonym">Perca lucioperca</name>
    <dbReference type="NCBI Taxonomy" id="283035"/>
    <lineage>
        <taxon>Eukaryota</taxon>
        <taxon>Metazoa</taxon>
        <taxon>Chordata</taxon>
        <taxon>Craniata</taxon>
        <taxon>Vertebrata</taxon>
        <taxon>Euteleostomi</taxon>
        <taxon>Actinopterygii</taxon>
        <taxon>Neopterygii</taxon>
        <taxon>Teleostei</taxon>
        <taxon>Neoteleostei</taxon>
        <taxon>Acanthomorphata</taxon>
        <taxon>Eupercaria</taxon>
        <taxon>Perciformes</taxon>
        <taxon>Percoidei</taxon>
        <taxon>Percidae</taxon>
        <taxon>Luciopercinae</taxon>
        <taxon>Sander</taxon>
    </lineage>
</organism>
<proteinExistence type="inferred from homology"/>
<reference evidence="9" key="2">
    <citation type="submission" date="2025-09" db="UniProtKB">
        <authorList>
            <consortium name="Ensembl"/>
        </authorList>
    </citation>
    <scope>IDENTIFICATION</scope>
</reference>
<dbReference type="PROSITE" id="PS50950">
    <property type="entry name" value="ZF_THAP"/>
    <property type="match status" value="1"/>
</dbReference>
<dbReference type="PANTHER" id="PTHR46600">
    <property type="entry name" value="THAP DOMAIN-CONTAINING"/>
    <property type="match status" value="1"/>
</dbReference>
<accession>A0A8D0D7P1</accession>
<dbReference type="GeneTree" id="ENSGT00940000177053"/>
<comment type="function">
    <text evidence="6">DNA-binding transcription regulator that regulates endothelial cell proliferation and G1/S cell-cycle progression. Specifically binds the 5'-[AT]NTNN[GT]GGCA[AGT]-3' core DNA sequence and acts by modulating expression of pRB-E2F cell-cycle target genes.</text>
</comment>
<evidence type="ECO:0000256" key="7">
    <source>
        <dbReference type="SAM" id="Phobius"/>
    </source>
</evidence>
<dbReference type="SUPFAM" id="SSF57716">
    <property type="entry name" value="Glucocorticoid receptor-like (DNA-binding domain)"/>
    <property type="match status" value="1"/>
</dbReference>
<evidence type="ECO:0000256" key="2">
    <source>
        <dbReference type="ARBA" id="ARBA00022771"/>
    </source>
</evidence>
<comment type="similarity">
    <text evidence="6">Belongs to the THAP1 family.</text>
</comment>
<evidence type="ECO:0000256" key="6">
    <source>
        <dbReference type="RuleBase" id="RU369073"/>
    </source>
</evidence>
<reference evidence="9" key="1">
    <citation type="submission" date="2025-08" db="UniProtKB">
        <authorList>
            <consortium name="Ensembl"/>
        </authorList>
    </citation>
    <scope>IDENTIFICATION</scope>
</reference>
<keyword evidence="7" id="KW-1133">Transmembrane helix</keyword>
<sequence length="202" mass="22643">MTRKRVGTVSSQNRIQKIPSLNPIYAHKHNSILSFHHFPVNEEVKSVWTAKIRRENFSPTDSTRVCSVNFLPGDFVGPRRLNKGAVPCLFAWNNFSLPAPRLNVWQCRPRPPTPELLPADMSEEEDSLQHQLETLQLQSTFGIQRIAGSDEDIAFIQGMFIILFIILIAPSPPSPCVCVCSIAMALVLDQVFGSVNVNFCLL</sequence>
<keyword evidence="3" id="KW-0862">Zinc</keyword>
<dbReference type="GO" id="GO:0003700">
    <property type="term" value="F:DNA-binding transcription factor activity"/>
    <property type="evidence" value="ECO:0007669"/>
    <property type="project" value="UniProtKB-UniRule"/>
</dbReference>
<keyword evidence="7" id="KW-0812">Transmembrane</keyword>
<dbReference type="GO" id="GO:0000978">
    <property type="term" value="F:RNA polymerase II cis-regulatory region sequence-specific DNA binding"/>
    <property type="evidence" value="ECO:0007669"/>
    <property type="project" value="TreeGrafter"/>
</dbReference>
<dbReference type="Proteomes" id="UP000694568">
    <property type="component" value="Unplaced"/>
</dbReference>
<evidence type="ECO:0000256" key="1">
    <source>
        <dbReference type="ARBA" id="ARBA00022723"/>
    </source>
</evidence>
<dbReference type="GO" id="GO:0008270">
    <property type="term" value="F:zinc ion binding"/>
    <property type="evidence" value="ECO:0007669"/>
    <property type="project" value="UniProtKB-KW"/>
</dbReference>
<dbReference type="InterPro" id="IPR006612">
    <property type="entry name" value="THAP_Znf"/>
</dbReference>
<keyword evidence="1" id="KW-0479">Metal-binding</keyword>
<evidence type="ECO:0000259" key="8">
    <source>
        <dbReference type="PROSITE" id="PS50950"/>
    </source>
</evidence>
<keyword evidence="6" id="KW-0805">Transcription regulation</keyword>
<dbReference type="InterPro" id="IPR026516">
    <property type="entry name" value="THAP1/10"/>
</dbReference>
<keyword evidence="10" id="KW-1185">Reference proteome</keyword>
<evidence type="ECO:0000256" key="5">
    <source>
        <dbReference type="PROSITE-ProRule" id="PRU00309"/>
    </source>
</evidence>
<name>A0A8D0D7P1_SANLU</name>
<dbReference type="Ensembl" id="ENSSLUT00000046242.1">
    <property type="protein sequence ID" value="ENSSLUP00000044840.1"/>
    <property type="gene ID" value="ENSSLUG00000019837.1"/>
</dbReference>
<protein>
    <recommendedName>
        <fullName evidence="6">THAP domain-containing protein 1</fullName>
    </recommendedName>
</protein>
<dbReference type="SMART" id="SM00980">
    <property type="entry name" value="THAP"/>
    <property type="match status" value="1"/>
</dbReference>
<dbReference type="GO" id="GO:0006357">
    <property type="term" value="P:regulation of transcription by RNA polymerase II"/>
    <property type="evidence" value="ECO:0007669"/>
    <property type="project" value="TreeGrafter"/>
</dbReference>
<evidence type="ECO:0000313" key="9">
    <source>
        <dbReference type="Ensembl" id="ENSSLUP00000044840.1"/>
    </source>
</evidence>
<evidence type="ECO:0000313" key="10">
    <source>
        <dbReference type="Proteomes" id="UP000694568"/>
    </source>
</evidence>
<keyword evidence="4 5" id="KW-0238">DNA-binding</keyword>
<keyword evidence="7" id="KW-0472">Membrane</keyword>
<keyword evidence="6" id="KW-0539">Nucleus</keyword>
<keyword evidence="2 5" id="KW-0863">Zinc-finger</keyword>
<comment type="subcellular location">
    <subcellularLocation>
        <location evidence="6">Nucleus</location>
        <location evidence="6">Nucleoplasm</location>
    </subcellularLocation>
</comment>
<dbReference type="AlphaFoldDB" id="A0A8D0D7P1"/>
<keyword evidence="6" id="KW-0175">Coiled coil</keyword>
<dbReference type="Pfam" id="PF05485">
    <property type="entry name" value="THAP"/>
    <property type="match status" value="1"/>
</dbReference>
<evidence type="ECO:0000256" key="3">
    <source>
        <dbReference type="ARBA" id="ARBA00022833"/>
    </source>
</evidence>
<keyword evidence="6" id="KW-0131">Cell cycle</keyword>
<feature type="transmembrane region" description="Helical" evidence="7">
    <location>
        <begin position="153"/>
        <end position="171"/>
    </location>
</feature>
<feature type="domain" description="THAP-type" evidence="8">
    <location>
        <begin position="18"/>
        <end position="90"/>
    </location>
</feature>
<keyword evidence="6" id="KW-0804">Transcription</keyword>
<dbReference type="GO" id="GO:0005654">
    <property type="term" value="C:nucleoplasm"/>
    <property type="evidence" value="ECO:0007669"/>
    <property type="project" value="UniProtKB-SubCell"/>
</dbReference>
<evidence type="ECO:0000256" key="4">
    <source>
        <dbReference type="ARBA" id="ARBA00023125"/>
    </source>
</evidence>
<dbReference type="PANTHER" id="PTHR46600:SF7">
    <property type="entry name" value="SI:DKEY-228B2.6-RELATED"/>
    <property type="match status" value="1"/>
</dbReference>
<dbReference type="GO" id="GO:0001935">
    <property type="term" value="P:endothelial cell proliferation"/>
    <property type="evidence" value="ECO:0007669"/>
    <property type="project" value="UniProtKB-UniRule"/>
</dbReference>